<feature type="region of interest" description="Disordered" evidence="1">
    <location>
        <begin position="77"/>
        <end position="105"/>
    </location>
</feature>
<dbReference type="AlphaFoldDB" id="A0A2N9FRN7"/>
<protein>
    <submittedName>
        <fullName evidence="2">Uncharacterized protein</fullName>
    </submittedName>
</protein>
<reference evidence="2" key="1">
    <citation type="submission" date="2018-02" db="EMBL/GenBank/DDBJ databases">
        <authorList>
            <person name="Cohen D.B."/>
            <person name="Kent A.D."/>
        </authorList>
    </citation>
    <scope>NUCLEOTIDE SEQUENCE</scope>
</reference>
<evidence type="ECO:0000313" key="2">
    <source>
        <dbReference type="EMBL" id="SPC89404.1"/>
    </source>
</evidence>
<gene>
    <name evidence="2" type="ORF">FSB_LOCUS17286</name>
</gene>
<proteinExistence type="predicted"/>
<evidence type="ECO:0000256" key="1">
    <source>
        <dbReference type="SAM" id="MobiDB-lite"/>
    </source>
</evidence>
<accession>A0A2N9FRN7</accession>
<dbReference type="EMBL" id="OIVN01001066">
    <property type="protein sequence ID" value="SPC89404.1"/>
    <property type="molecule type" value="Genomic_DNA"/>
</dbReference>
<organism evidence="2">
    <name type="scientific">Fagus sylvatica</name>
    <name type="common">Beechnut</name>
    <dbReference type="NCBI Taxonomy" id="28930"/>
    <lineage>
        <taxon>Eukaryota</taxon>
        <taxon>Viridiplantae</taxon>
        <taxon>Streptophyta</taxon>
        <taxon>Embryophyta</taxon>
        <taxon>Tracheophyta</taxon>
        <taxon>Spermatophyta</taxon>
        <taxon>Magnoliopsida</taxon>
        <taxon>eudicotyledons</taxon>
        <taxon>Gunneridae</taxon>
        <taxon>Pentapetalae</taxon>
        <taxon>rosids</taxon>
        <taxon>fabids</taxon>
        <taxon>Fagales</taxon>
        <taxon>Fagaceae</taxon>
        <taxon>Fagus</taxon>
    </lineage>
</organism>
<sequence length="126" mass="13680">MTRGRTKSLTEPYMQVTSMLQSTPVFNTLDSKKMHVASTTLGASEDVASLVNKVLSQPALSQTSSTNPDAPIIEEVDASSDESEFSFPESTPMSRLRDSPHSVSSTVMPIMMTNTTSMEEQVSIMT</sequence>
<name>A0A2N9FRN7_FAGSY</name>